<evidence type="ECO:0000313" key="4">
    <source>
        <dbReference type="Proteomes" id="UP001596549"/>
    </source>
</evidence>
<dbReference type="InterPro" id="IPR036034">
    <property type="entry name" value="PDZ_sf"/>
</dbReference>
<feature type="transmembrane region" description="Helical" evidence="1">
    <location>
        <begin position="71"/>
        <end position="95"/>
    </location>
</feature>
<proteinExistence type="predicted"/>
<sequence length="398" mass="43332">MTQMVSMELLKGFGKLFANPFFYFFLLAAFFIGYKRVKRERKEFKVKVHPVADNLIQSLIPGLIVGLSGSIAFLAAGVAVPFGMLVLIGTLYVLISMTTKTRFMSPAYTVAIAAAATVFMPAVDTDYDWLNGWMQDITDTSAVTLAVVLGVLLIQEGILILWKGDKRTSPRLFKGKRGQYIGAHEATRLWILPQFLLIPAGNVPELSWWPLLGIGSAGFALIWFPFAIGYRQLVTHTVPAAAIKELGKNVLLLGVLVTAAAVGAFAADLPVLGFAAIATALTVRELITILASRKDDTKPSLFVRRNQGLIVLGVIPGTPAESMGLKTGEVIIKVNGVMMTPESNFYQAVQKNAAFCKLEVLDEQGEIRFAQRSVFETDPHELGVLFVHDVKEKSSAAV</sequence>
<dbReference type="InterPro" id="IPR041489">
    <property type="entry name" value="PDZ_6"/>
</dbReference>
<feature type="domain" description="PDZ" evidence="2">
    <location>
        <begin position="286"/>
        <end position="364"/>
    </location>
</feature>
<accession>A0ABW2NNJ5</accession>
<dbReference type="Proteomes" id="UP001596549">
    <property type="component" value="Unassembled WGS sequence"/>
</dbReference>
<feature type="transmembrane region" description="Helical" evidence="1">
    <location>
        <begin position="143"/>
        <end position="162"/>
    </location>
</feature>
<dbReference type="SMART" id="SM00228">
    <property type="entry name" value="PDZ"/>
    <property type="match status" value="1"/>
</dbReference>
<protein>
    <submittedName>
        <fullName evidence="3">PDZ domain-containing protein</fullName>
    </submittedName>
</protein>
<evidence type="ECO:0000259" key="2">
    <source>
        <dbReference type="PROSITE" id="PS50106"/>
    </source>
</evidence>
<organism evidence="3 4">
    <name type="scientific">Fictibacillus iocasae</name>
    <dbReference type="NCBI Taxonomy" id="2715437"/>
    <lineage>
        <taxon>Bacteria</taxon>
        <taxon>Bacillati</taxon>
        <taxon>Bacillota</taxon>
        <taxon>Bacilli</taxon>
        <taxon>Bacillales</taxon>
        <taxon>Fictibacillaceae</taxon>
        <taxon>Fictibacillus</taxon>
    </lineage>
</organism>
<reference evidence="4" key="1">
    <citation type="journal article" date="2019" name="Int. J. Syst. Evol. Microbiol.">
        <title>The Global Catalogue of Microorganisms (GCM) 10K type strain sequencing project: providing services to taxonomists for standard genome sequencing and annotation.</title>
        <authorList>
            <consortium name="The Broad Institute Genomics Platform"/>
            <consortium name="The Broad Institute Genome Sequencing Center for Infectious Disease"/>
            <person name="Wu L."/>
            <person name="Ma J."/>
        </authorList>
    </citation>
    <scope>NUCLEOTIDE SEQUENCE [LARGE SCALE GENOMIC DNA]</scope>
    <source>
        <strain evidence="4">NBRC 106396</strain>
    </source>
</reference>
<dbReference type="PROSITE" id="PS50106">
    <property type="entry name" value="PDZ"/>
    <property type="match status" value="1"/>
</dbReference>
<dbReference type="SUPFAM" id="SSF50156">
    <property type="entry name" value="PDZ domain-like"/>
    <property type="match status" value="1"/>
</dbReference>
<keyword evidence="1" id="KW-0812">Transmembrane</keyword>
<evidence type="ECO:0000256" key="1">
    <source>
        <dbReference type="SAM" id="Phobius"/>
    </source>
</evidence>
<dbReference type="RefSeq" id="WP_379747251.1">
    <property type="nucleotide sequence ID" value="NZ_JBHTCP010000009.1"/>
</dbReference>
<keyword evidence="1" id="KW-0472">Membrane</keyword>
<dbReference type="Gene3D" id="2.30.42.10">
    <property type="match status" value="1"/>
</dbReference>
<gene>
    <name evidence="3" type="ORF">ACFQPF_05200</name>
</gene>
<evidence type="ECO:0000313" key="3">
    <source>
        <dbReference type="EMBL" id="MFC7371066.1"/>
    </source>
</evidence>
<keyword evidence="4" id="KW-1185">Reference proteome</keyword>
<feature type="transmembrane region" description="Helical" evidence="1">
    <location>
        <begin position="107"/>
        <end position="123"/>
    </location>
</feature>
<dbReference type="Pfam" id="PF17820">
    <property type="entry name" value="PDZ_6"/>
    <property type="match status" value="1"/>
</dbReference>
<keyword evidence="1" id="KW-1133">Transmembrane helix</keyword>
<dbReference type="InterPro" id="IPR001478">
    <property type="entry name" value="PDZ"/>
</dbReference>
<name>A0ABW2NNJ5_9BACL</name>
<dbReference type="EMBL" id="JBHTCP010000009">
    <property type="protein sequence ID" value="MFC7371066.1"/>
    <property type="molecule type" value="Genomic_DNA"/>
</dbReference>
<feature type="transmembrane region" description="Helical" evidence="1">
    <location>
        <begin position="207"/>
        <end position="228"/>
    </location>
</feature>
<feature type="transmembrane region" description="Helical" evidence="1">
    <location>
        <begin position="16"/>
        <end position="34"/>
    </location>
</feature>
<feature type="transmembrane region" description="Helical" evidence="1">
    <location>
        <begin position="183"/>
        <end position="201"/>
    </location>
</feature>
<feature type="transmembrane region" description="Helical" evidence="1">
    <location>
        <begin position="249"/>
        <end position="266"/>
    </location>
</feature>
<comment type="caution">
    <text evidence="3">The sequence shown here is derived from an EMBL/GenBank/DDBJ whole genome shotgun (WGS) entry which is preliminary data.</text>
</comment>